<dbReference type="Pfam" id="PF00126">
    <property type="entry name" value="HTH_1"/>
    <property type="match status" value="1"/>
</dbReference>
<comment type="similarity">
    <text evidence="1">Belongs to the LysR transcriptional regulatory family.</text>
</comment>
<organism evidence="7 8">
    <name type="scientific">Arthrobacter mobilis</name>
    <dbReference type="NCBI Taxonomy" id="2724944"/>
    <lineage>
        <taxon>Bacteria</taxon>
        <taxon>Bacillati</taxon>
        <taxon>Actinomycetota</taxon>
        <taxon>Actinomycetes</taxon>
        <taxon>Micrococcales</taxon>
        <taxon>Micrococcaceae</taxon>
        <taxon>Arthrobacter</taxon>
    </lineage>
</organism>
<evidence type="ECO:0000256" key="5">
    <source>
        <dbReference type="ARBA" id="ARBA00023163"/>
    </source>
</evidence>
<dbReference type="PANTHER" id="PTHR30579:SF2">
    <property type="entry name" value="HTH-TYPE TRANSCRIPTIONAL REGULATOR ARGP"/>
    <property type="match status" value="1"/>
</dbReference>
<accession>A0A7X6HEP4</accession>
<dbReference type="GO" id="GO:0003700">
    <property type="term" value="F:DNA-binding transcription factor activity"/>
    <property type="evidence" value="ECO:0007669"/>
    <property type="project" value="InterPro"/>
</dbReference>
<protein>
    <submittedName>
        <fullName evidence="7">LysR family transcriptional regulator ArgP</fullName>
    </submittedName>
</protein>
<keyword evidence="3" id="KW-0238">DNA-binding</keyword>
<dbReference type="RefSeq" id="WP_168487315.1">
    <property type="nucleotide sequence ID" value="NZ_JAAZSQ010000014.1"/>
</dbReference>
<comment type="caution">
    <text evidence="7">The sequence shown here is derived from an EMBL/GenBank/DDBJ whole genome shotgun (WGS) entry which is preliminary data.</text>
</comment>
<dbReference type="EMBL" id="JAAZSQ010000014">
    <property type="protein sequence ID" value="NKX55636.1"/>
    <property type="molecule type" value="Genomic_DNA"/>
</dbReference>
<keyword evidence="2" id="KW-0805">Transcription regulation</keyword>
<dbReference type="PROSITE" id="PS50931">
    <property type="entry name" value="HTH_LYSR"/>
    <property type="match status" value="1"/>
</dbReference>
<reference evidence="7 8" key="1">
    <citation type="submission" date="2020-04" db="EMBL/GenBank/DDBJ databases">
        <title>Arthrobacter sp. nov.</title>
        <authorList>
            <person name="Liu S."/>
        </authorList>
    </citation>
    <scope>NUCLEOTIDE SEQUENCE [LARGE SCALE GENOMIC DNA]</scope>
    <source>
        <strain evidence="7 8">E918</strain>
    </source>
</reference>
<sequence length="300" mass="32365">MKHFQLEHLATFAAAVEQGTFEAAARQLHVTASAVSQRIKAMEQAAGQVLLQRSVPVLPTAAGEAVMRLARQVGQLQADAARALGDAGGAATLPLVVNADSLATWFLPVLARIPREAGACFEIHREDEQHSSALLRTGRVMAAVTAAPEAVQGCTVEALGALRYRAVASPDFLAAWPRPDAGPEETGWPGDAPVVDFDRKDEIQNRFYRQLTGRDLHAPRHYVPASAEFAEAVRLGLGWALLPEQHCLDGLASGALRELAPEMPLDVPLYWQRWKISSPLLELLTEAVRTTATEALRPGP</sequence>
<dbReference type="SUPFAM" id="SSF53850">
    <property type="entry name" value="Periplasmic binding protein-like II"/>
    <property type="match status" value="1"/>
</dbReference>
<dbReference type="NCBIfam" id="TIGR03298">
    <property type="entry name" value="argP"/>
    <property type="match status" value="1"/>
</dbReference>
<evidence type="ECO:0000256" key="3">
    <source>
        <dbReference type="ARBA" id="ARBA00023125"/>
    </source>
</evidence>
<dbReference type="PANTHER" id="PTHR30579">
    <property type="entry name" value="TRANSCRIPTIONAL REGULATOR"/>
    <property type="match status" value="1"/>
</dbReference>
<dbReference type="NCBIfam" id="NF002964">
    <property type="entry name" value="PRK03635.1"/>
    <property type="match status" value="1"/>
</dbReference>
<evidence type="ECO:0000256" key="4">
    <source>
        <dbReference type="ARBA" id="ARBA00023159"/>
    </source>
</evidence>
<dbReference type="Proteomes" id="UP000544090">
    <property type="component" value="Unassembled WGS sequence"/>
</dbReference>
<evidence type="ECO:0000256" key="2">
    <source>
        <dbReference type="ARBA" id="ARBA00023015"/>
    </source>
</evidence>
<keyword evidence="4" id="KW-0010">Activator</keyword>
<evidence type="ECO:0000259" key="6">
    <source>
        <dbReference type="PROSITE" id="PS50931"/>
    </source>
</evidence>
<gene>
    <name evidence="7" type="ORF">HGG74_14040</name>
</gene>
<keyword evidence="8" id="KW-1185">Reference proteome</keyword>
<keyword evidence="5" id="KW-0804">Transcription</keyword>
<dbReference type="Gene3D" id="3.40.190.290">
    <property type="match status" value="1"/>
</dbReference>
<evidence type="ECO:0000313" key="7">
    <source>
        <dbReference type="EMBL" id="NKX55636.1"/>
    </source>
</evidence>
<dbReference type="Pfam" id="PF03466">
    <property type="entry name" value="LysR_substrate"/>
    <property type="match status" value="1"/>
</dbReference>
<dbReference type="InterPro" id="IPR005119">
    <property type="entry name" value="LysR_subst-bd"/>
</dbReference>
<evidence type="ECO:0000313" key="8">
    <source>
        <dbReference type="Proteomes" id="UP000544090"/>
    </source>
</evidence>
<dbReference type="GO" id="GO:0003677">
    <property type="term" value="F:DNA binding"/>
    <property type="evidence" value="ECO:0007669"/>
    <property type="project" value="UniProtKB-KW"/>
</dbReference>
<name>A0A7X6HEP4_9MICC</name>
<evidence type="ECO:0000256" key="1">
    <source>
        <dbReference type="ARBA" id="ARBA00009437"/>
    </source>
</evidence>
<dbReference type="InterPro" id="IPR050176">
    <property type="entry name" value="LTTR"/>
</dbReference>
<dbReference type="InterPro" id="IPR036390">
    <property type="entry name" value="WH_DNA-bd_sf"/>
</dbReference>
<dbReference type="SUPFAM" id="SSF46785">
    <property type="entry name" value="Winged helix' DNA-binding domain"/>
    <property type="match status" value="1"/>
</dbReference>
<dbReference type="AlphaFoldDB" id="A0A7X6HEP4"/>
<feature type="domain" description="HTH lysR-type" evidence="6">
    <location>
        <begin position="4"/>
        <end position="60"/>
    </location>
</feature>
<proteinExistence type="inferred from homology"/>
<dbReference type="InterPro" id="IPR017685">
    <property type="entry name" value="ArgP"/>
</dbReference>
<dbReference type="InterPro" id="IPR036388">
    <property type="entry name" value="WH-like_DNA-bd_sf"/>
</dbReference>
<dbReference type="InterPro" id="IPR000847">
    <property type="entry name" value="LysR_HTH_N"/>
</dbReference>
<dbReference type="Gene3D" id="1.10.10.10">
    <property type="entry name" value="Winged helix-like DNA-binding domain superfamily/Winged helix DNA-binding domain"/>
    <property type="match status" value="1"/>
</dbReference>